<sequence length="233" mass="27197">MSTVAIEHRLKETIATPTDLLKALSVDHPYYHSSQYEETYRSLPEFLDAWKDYDIDLNRIIRWDIKEVKEDFPKPEDMEERDYEQFGPWGTQYAMLHFVAPRKGHTFTNRILNLKSGDIPRLFTLLKKHWDHTQMLWDPLPNIEYIPPSTPRSRFVSKVRAITDMYTIVPSGDPEHIRNKSNERVVGAVRDVLGLIDDSYILLEQPEHDDVPLDPGLNIAGELAKTYFDEINS</sequence>
<dbReference type="EMBL" id="MF063068">
    <property type="protein sequence ID" value="ARV77401.1"/>
    <property type="molecule type" value="Genomic_DNA"/>
</dbReference>
<name>A0A1Y0SV60_9CAUD</name>
<accession>A0A1Y0SV60</accession>
<keyword evidence="2" id="KW-1185">Reference proteome</keyword>
<dbReference type="Proteomes" id="UP000224829">
    <property type="component" value="Segment"/>
</dbReference>
<reference evidence="1 2" key="1">
    <citation type="submission" date="2017-05" db="EMBL/GenBank/DDBJ databases">
        <authorList>
            <person name="Song R."/>
            <person name="Chenine A.L."/>
            <person name="Ruprecht R.M."/>
        </authorList>
    </citation>
    <scope>NUCLEOTIDE SEQUENCE [LARGE SCALE GENOMIC DNA]</scope>
</reference>
<dbReference type="OrthoDB" id="23024at10239"/>
<gene>
    <name evidence="1" type="ORF">NOXIFER_236</name>
</gene>
<proteinExistence type="predicted"/>
<organism evidence="1 2">
    <name type="scientific">Pseudomonas phage Noxifer</name>
    <dbReference type="NCBI Taxonomy" id="2006684"/>
    <lineage>
        <taxon>Viruses</taxon>
        <taxon>Duplodnaviria</taxon>
        <taxon>Heunggongvirae</taxon>
        <taxon>Uroviricota</taxon>
        <taxon>Caudoviricetes</taxon>
        <taxon>Chimalliviridae</taxon>
        <taxon>Noxifervirus</taxon>
        <taxon>Noxifervirus noxifer</taxon>
    </lineage>
</organism>
<protein>
    <submittedName>
        <fullName evidence="1">Uncharacterized protein</fullName>
    </submittedName>
</protein>
<evidence type="ECO:0000313" key="1">
    <source>
        <dbReference type="EMBL" id="ARV77401.1"/>
    </source>
</evidence>
<evidence type="ECO:0000313" key="2">
    <source>
        <dbReference type="Proteomes" id="UP000224829"/>
    </source>
</evidence>